<accession>A0A832VXC8</accession>
<comment type="similarity">
    <text evidence="4">Belongs to the PTH2 family.</text>
</comment>
<dbReference type="PANTHER" id="PTHR12649:SF11">
    <property type="entry name" value="PEPTIDYL-TRNA HYDROLASE 2, MITOCHONDRIAL"/>
    <property type="match status" value="1"/>
</dbReference>
<dbReference type="GO" id="GO:0005829">
    <property type="term" value="C:cytosol"/>
    <property type="evidence" value="ECO:0007669"/>
    <property type="project" value="TreeGrafter"/>
</dbReference>
<dbReference type="NCBIfam" id="TIGR00283">
    <property type="entry name" value="arch_pth2"/>
    <property type="match status" value="1"/>
</dbReference>
<evidence type="ECO:0000313" key="8">
    <source>
        <dbReference type="Proteomes" id="UP000600363"/>
    </source>
</evidence>
<evidence type="ECO:0000256" key="1">
    <source>
        <dbReference type="ARBA" id="ARBA00003043"/>
    </source>
</evidence>
<evidence type="ECO:0000256" key="5">
    <source>
        <dbReference type="ARBA" id="ARBA00048707"/>
    </source>
</evidence>
<dbReference type="Proteomes" id="UP000600363">
    <property type="component" value="Unassembled WGS sequence"/>
</dbReference>
<dbReference type="PANTHER" id="PTHR12649">
    <property type="entry name" value="PEPTIDYL-TRNA HYDROLASE 2"/>
    <property type="match status" value="1"/>
</dbReference>
<organism evidence="7 8">
    <name type="scientific">Methermicoccus shengliensis</name>
    <dbReference type="NCBI Taxonomy" id="660064"/>
    <lineage>
        <taxon>Archaea</taxon>
        <taxon>Methanobacteriati</taxon>
        <taxon>Methanobacteriota</taxon>
        <taxon>Stenosarchaea group</taxon>
        <taxon>Methanomicrobia</taxon>
        <taxon>Methanosarcinales</taxon>
        <taxon>Methermicoccaceae</taxon>
        <taxon>Methermicoccus</taxon>
    </lineage>
</organism>
<evidence type="ECO:0000256" key="3">
    <source>
        <dbReference type="ARBA" id="ARBA00022801"/>
    </source>
</evidence>
<dbReference type="AlphaFoldDB" id="A0A832VXC8"/>
<reference evidence="7" key="1">
    <citation type="journal article" date="2020" name="bioRxiv">
        <title>A rank-normalized archaeal taxonomy based on genome phylogeny resolves widespread incomplete and uneven classifications.</title>
        <authorList>
            <person name="Rinke C."/>
            <person name="Chuvochina M."/>
            <person name="Mussig A.J."/>
            <person name="Chaumeil P.-A."/>
            <person name="Waite D.W."/>
            <person name="Whitman W.B."/>
            <person name="Parks D.H."/>
            <person name="Hugenholtz P."/>
        </authorList>
    </citation>
    <scope>NUCLEOTIDE SEQUENCE</scope>
    <source>
        <strain evidence="7">UBA12518</strain>
    </source>
</reference>
<dbReference type="Pfam" id="PF01981">
    <property type="entry name" value="PTH2"/>
    <property type="match status" value="1"/>
</dbReference>
<dbReference type="GO" id="GO:0004045">
    <property type="term" value="F:peptidyl-tRNA hydrolase activity"/>
    <property type="evidence" value="ECO:0007669"/>
    <property type="project" value="UniProtKB-EC"/>
</dbReference>
<proteinExistence type="inferred from homology"/>
<name>A0A832VXC8_9EURY</name>
<comment type="function">
    <text evidence="1">The natural substrate for this enzyme may be peptidyl-tRNAs which drop off the ribosome during protein synthesis.</text>
</comment>
<sequence>MGKGKMAAQAAHAAIAAFEQASSAARRRWLAEGQKKIVVKVRGEKELLELYEEARRLGLPCALVHDAGLTQLPPNTLTALGIGPAEAERIDVLTRDLKLL</sequence>
<dbReference type="SUPFAM" id="SSF102462">
    <property type="entry name" value="Peptidyl-tRNA hydrolase II"/>
    <property type="match status" value="1"/>
</dbReference>
<protein>
    <recommendedName>
        <fullName evidence="6">Peptidyl-tRNA hydrolase</fullName>
        <ecNumber evidence="2">3.1.1.29</ecNumber>
    </recommendedName>
</protein>
<dbReference type="InterPro" id="IPR002833">
    <property type="entry name" value="PTH2"/>
</dbReference>
<keyword evidence="3 7" id="KW-0378">Hydrolase</keyword>
<evidence type="ECO:0000256" key="6">
    <source>
        <dbReference type="ARBA" id="ARBA00050038"/>
    </source>
</evidence>
<dbReference type="EMBL" id="DUIH01000011">
    <property type="protein sequence ID" value="HIH69633.1"/>
    <property type="molecule type" value="Genomic_DNA"/>
</dbReference>
<dbReference type="InterPro" id="IPR023476">
    <property type="entry name" value="Pep_tRNA_hydro_II_dom_sf"/>
</dbReference>
<dbReference type="FunFam" id="3.40.1490.10:FF:000001">
    <property type="entry name" value="Peptidyl-tRNA hydrolase 2"/>
    <property type="match status" value="1"/>
</dbReference>
<comment type="catalytic activity">
    <reaction evidence="5">
        <text>an N-acyl-L-alpha-aminoacyl-tRNA + H2O = an N-acyl-L-amino acid + a tRNA + H(+)</text>
        <dbReference type="Rhea" id="RHEA:54448"/>
        <dbReference type="Rhea" id="RHEA-COMP:10123"/>
        <dbReference type="Rhea" id="RHEA-COMP:13883"/>
        <dbReference type="ChEBI" id="CHEBI:15377"/>
        <dbReference type="ChEBI" id="CHEBI:15378"/>
        <dbReference type="ChEBI" id="CHEBI:59874"/>
        <dbReference type="ChEBI" id="CHEBI:78442"/>
        <dbReference type="ChEBI" id="CHEBI:138191"/>
        <dbReference type="EC" id="3.1.1.29"/>
    </reaction>
</comment>
<dbReference type="EC" id="3.1.1.29" evidence="2"/>
<gene>
    <name evidence="7" type="ORF">HA299_03310</name>
</gene>
<evidence type="ECO:0000313" key="7">
    <source>
        <dbReference type="EMBL" id="HIH69633.1"/>
    </source>
</evidence>
<dbReference type="NCBIfam" id="NF003314">
    <property type="entry name" value="PRK04322.1"/>
    <property type="match status" value="1"/>
</dbReference>
<comment type="caution">
    <text evidence="7">The sequence shown here is derived from an EMBL/GenBank/DDBJ whole genome shotgun (WGS) entry which is preliminary data.</text>
</comment>
<evidence type="ECO:0000256" key="4">
    <source>
        <dbReference type="ARBA" id="ARBA00038050"/>
    </source>
</evidence>
<evidence type="ECO:0000256" key="2">
    <source>
        <dbReference type="ARBA" id="ARBA00013260"/>
    </source>
</evidence>
<dbReference type="Gene3D" id="3.40.1490.10">
    <property type="entry name" value="Bit1"/>
    <property type="match status" value="1"/>
</dbReference>